<keyword evidence="3 5" id="KW-0067">ATP-binding</keyword>
<sequence length="322" mass="34923">MLKLDGVSKVYRVGAFGGRALTAVSGVGFEVGEGEVVSLIGESGSGKSTIGRMVLRLTQVSGGTITLDGRDISSIRDRKEYYRQVQGVFQDPFSCFNPIFRADRVFALIKEQYFPGVGAREWRGRVEDALESVRLDPGNVLGKYPHQLSGGQLQRMLIARAVLLDIRLLVADEIISMLDASTRIDVLNLLADLRARGLGILFVTHDLSLGNYVSDRTVVLRDGRIAEMGPTPLVFGDPRHPYTRSLLAAVPRLHTKWTDAPVDGTADGTAEERAEDLPCAYHEAAQGSRTRPGLAEVADGHFVACSGCAGAAPEEKKMKERA</sequence>
<evidence type="ECO:0000256" key="3">
    <source>
        <dbReference type="ARBA" id="ARBA00022840"/>
    </source>
</evidence>
<reference evidence="5 6" key="1">
    <citation type="submission" date="2018-08" db="EMBL/GenBank/DDBJ databases">
        <title>Microbispora. triticiradicis sp. nov., a novel actinomycete isolated from the root of wheat (Triticum aestivum L.)).</title>
        <authorList>
            <person name="Han C."/>
        </authorList>
    </citation>
    <scope>NUCLEOTIDE SEQUENCE [LARGE SCALE GENOMIC DNA]</scope>
    <source>
        <strain evidence="5 6">NEAU-HRDPA2-9</strain>
    </source>
</reference>
<dbReference type="CDD" id="cd03257">
    <property type="entry name" value="ABC_NikE_OppD_transporters"/>
    <property type="match status" value="1"/>
</dbReference>
<dbReference type="SMART" id="SM00382">
    <property type="entry name" value="AAA"/>
    <property type="match status" value="1"/>
</dbReference>
<dbReference type="PROSITE" id="PS00211">
    <property type="entry name" value="ABC_TRANSPORTER_1"/>
    <property type="match status" value="1"/>
</dbReference>
<dbReference type="InterPro" id="IPR003439">
    <property type="entry name" value="ABC_transporter-like_ATP-bd"/>
</dbReference>
<keyword evidence="2" id="KW-0547">Nucleotide-binding</keyword>
<comment type="caution">
    <text evidence="5">The sequence shown here is derived from an EMBL/GenBank/DDBJ whole genome shotgun (WGS) entry which is preliminary data.</text>
</comment>
<dbReference type="Pfam" id="PF08352">
    <property type="entry name" value="oligo_HPY"/>
    <property type="match status" value="1"/>
</dbReference>
<dbReference type="PANTHER" id="PTHR43230:SF3">
    <property type="entry name" value="ABC-TYPE DIPEPTIDE_OLIGOPEPTIDE TRANSPORT SYSTEM, ATPASE COMPONENT"/>
    <property type="match status" value="1"/>
</dbReference>
<evidence type="ECO:0000259" key="4">
    <source>
        <dbReference type="PROSITE" id="PS50893"/>
    </source>
</evidence>
<dbReference type="EMBL" id="QFZU02000013">
    <property type="protein sequence ID" value="RGA06551.1"/>
    <property type="molecule type" value="Genomic_DNA"/>
</dbReference>
<dbReference type="Proteomes" id="UP000262538">
    <property type="component" value="Unassembled WGS sequence"/>
</dbReference>
<dbReference type="Pfam" id="PF00005">
    <property type="entry name" value="ABC_tran"/>
    <property type="match status" value="1"/>
</dbReference>
<evidence type="ECO:0000313" key="6">
    <source>
        <dbReference type="Proteomes" id="UP000262538"/>
    </source>
</evidence>
<evidence type="ECO:0000313" key="5">
    <source>
        <dbReference type="EMBL" id="RGA06551.1"/>
    </source>
</evidence>
<accession>A0ABX9LRA2</accession>
<dbReference type="PROSITE" id="PS50893">
    <property type="entry name" value="ABC_TRANSPORTER_2"/>
    <property type="match status" value="1"/>
</dbReference>
<evidence type="ECO:0000256" key="1">
    <source>
        <dbReference type="ARBA" id="ARBA00022448"/>
    </source>
</evidence>
<dbReference type="InterPro" id="IPR013563">
    <property type="entry name" value="Oligopep_ABC_C"/>
</dbReference>
<dbReference type="InterPro" id="IPR003593">
    <property type="entry name" value="AAA+_ATPase"/>
</dbReference>
<dbReference type="PANTHER" id="PTHR43230">
    <property type="entry name" value="ABC-TYPE DIPEPTIDE/OLIGOPEPTIDE TRANSPORT SYSTEM, ATPASE COMPONENT"/>
    <property type="match status" value="1"/>
</dbReference>
<gene>
    <name evidence="5" type="ORF">DI270_002560</name>
</gene>
<keyword evidence="1" id="KW-0813">Transport</keyword>
<dbReference type="InterPro" id="IPR017871">
    <property type="entry name" value="ABC_transporter-like_CS"/>
</dbReference>
<dbReference type="InterPro" id="IPR027417">
    <property type="entry name" value="P-loop_NTPase"/>
</dbReference>
<dbReference type="RefSeq" id="WP_111697635.1">
    <property type="nucleotide sequence ID" value="NZ_QFZU02000013.1"/>
</dbReference>
<keyword evidence="6" id="KW-1185">Reference proteome</keyword>
<evidence type="ECO:0000256" key="2">
    <source>
        <dbReference type="ARBA" id="ARBA00022741"/>
    </source>
</evidence>
<dbReference type="Gene3D" id="3.40.50.300">
    <property type="entry name" value="P-loop containing nucleotide triphosphate hydrolases"/>
    <property type="match status" value="1"/>
</dbReference>
<proteinExistence type="predicted"/>
<dbReference type="SUPFAM" id="SSF52540">
    <property type="entry name" value="P-loop containing nucleoside triphosphate hydrolases"/>
    <property type="match status" value="1"/>
</dbReference>
<organism evidence="5 6">
    <name type="scientific">Microbispora triticiradicis</name>
    <dbReference type="NCBI Taxonomy" id="2200763"/>
    <lineage>
        <taxon>Bacteria</taxon>
        <taxon>Bacillati</taxon>
        <taxon>Actinomycetota</taxon>
        <taxon>Actinomycetes</taxon>
        <taxon>Streptosporangiales</taxon>
        <taxon>Streptosporangiaceae</taxon>
        <taxon>Microbispora</taxon>
    </lineage>
</organism>
<feature type="domain" description="ABC transporter" evidence="4">
    <location>
        <begin position="2"/>
        <end position="247"/>
    </location>
</feature>
<name>A0ABX9LRA2_9ACTN</name>
<protein>
    <submittedName>
        <fullName evidence="5">ABC transporter ATP-binding protein</fullName>
    </submittedName>
</protein>
<dbReference type="GO" id="GO:0005524">
    <property type="term" value="F:ATP binding"/>
    <property type="evidence" value="ECO:0007669"/>
    <property type="project" value="UniProtKB-KW"/>
</dbReference>